<feature type="region of interest" description="Disordered" evidence="1">
    <location>
        <begin position="121"/>
        <end position="141"/>
    </location>
</feature>
<accession>A0A7S8HC76</accession>
<dbReference type="EMBL" id="CP058214">
    <property type="protein sequence ID" value="QPC42943.1"/>
    <property type="molecule type" value="Genomic_DNA"/>
</dbReference>
<feature type="region of interest" description="Disordered" evidence="1">
    <location>
        <begin position="1"/>
        <end position="72"/>
    </location>
</feature>
<dbReference type="AlphaFoldDB" id="A0A7S8HC76"/>
<dbReference type="Proteomes" id="UP000593594">
    <property type="component" value="Chromosome"/>
</dbReference>
<gene>
    <name evidence="2" type="ORF">HW532_09725</name>
</gene>
<name>A0A7S8HC76_9HYPH</name>
<dbReference type="RefSeq" id="WP_213164183.1">
    <property type="nucleotide sequence ID" value="NZ_CP058214.1"/>
</dbReference>
<keyword evidence="3" id="KW-1185">Reference proteome</keyword>
<protein>
    <submittedName>
        <fullName evidence="2">Uncharacterized protein</fullName>
    </submittedName>
</protein>
<organism evidence="2 3">
    <name type="scientific">Kaustia mangrovi</name>
    <dbReference type="NCBI Taxonomy" id="2593653"/>
    <lineage>
        <taxon>Bacteria</taxon>
        <taxon>Pseudomonadati</taxon>
        <taxon>Pseudomonadota</taxon>
        <taxon>Alphaproteobacteria</taxon>
        <taxon>Hyphomicrobiales</taxon>
        <taxon>Parvibaculaceae</taxon>
        <taxon>Kaustia</taxon>
    </lineage>
</organism>
<sequence>MMRITGSPQPQSEQGGQAVGSPSSSRRDRQTPALDTPPVRRDPVMPLFQQQEQATAEPGGEAMETDAVRPDENARSLSEILDGVLDADEESDLDRWPDPAGALAAFRATPHAVQINSIVSGLLSPDDDQPSTSTDGPARLDPVERRLCAQLHVDGTTLRTVRDALRLTDPKQPAHNVAAGIARHLRKPGHNVEIARQLGIAPLSVGKMRQALGINLSWSQTSYAYPDEPDGQAREVNAELAGSLNLRRSVVHALRHNIGLENPDLPAQEVLDGVTRVLRDYQQDDAAGRVMDIDRRTVARMREAVDRPASAVSSPSQG</sequence>
<evidence type="ECO:0000256" key="1">
    <source>
        <dbReference type="SAM" id="MobiDB-lite"/>
    </source>
</evidence>
<evidence type="ECO:0000313" key="2">
    <source>
        <dbReference type="EMBL" id="QPC42943.1"/>
    </source>
</evidence>
<dbReference type="KEGG" id="kmn:HW532_09725"/>
<feature type="compositionally biased region" description="Low complexity" evidence="1">
    <location>
        <begin position="1"/>
        <end position="16"/>
    </location>
</feature>
<proteinExistence type="predicted"/>
<evidence type="ECO:0000313" key="3">
    <source>
        <dbReference type="Proteomes" id="UP000593594"/>
    </source>
</evidence>
<reference evidence="2 3" key="1">
    <citation type="submission" date="2020-06" db="EMBL/GenBank/DDBJ databases">
        <title>Genome sequence of 2 isolates from Red Sea Mangroves.</title>
        <authorList>
            <person name="Sefrji F."/>
            <person name="Michoud G."/>
            <person name="Merlino G."/>
            <person name="Daffonchio D."/>
        </authorList>
    </citation>
    <scope>NUCLEOTIDE SEQUENCE [LARGE SCALE GENOMIC DNA]</scope>
    <source>
        <strain evidence="2 3">R1DC25</strain>
    </source>
</reference>